<accession>A0A9P7E2L8</accession>
<dbReference type="RefSeq" id="XP_041189242.1">
    <property type="nucleotide sequence ID" value="XM_041333291.1"/>
</dbReference>
<dbReference type="EMBL" id="JABBWG010000034">
    <property type="protein sequence ID" value="KAG1809416.1"/>
    <property type="molecule type" value="Genomic_DNA"/>
</dbReference>
<organism evidence="2 3">
    <name type="scientific">Suillus subaureus</name>
    <dbReference type="NCBI Taxonomy" id="48587"/>
    <lineage>
        <taxon>Eukaryota</taxon>
        <taxon>Fungi</taxon>
        <taxon>Dikarya</taxon>
        <taxon>Basidiomycota</taxon>
        <taxon>Agaricomycotina</taxon>
        <taxon>Agaricomycetes</taxon>
        <taxon>Agaricomycetidae</taxon>
        <taxon>Boletales</taxon>
        <taxon>Suillineae</taxon>
        <taxon>Suillaceae</taxon>
        <taxon>Suillus</taxon>
    </lineage>
</organism>
<evidence type="ECO:0000313" key="3">
    <source>
        <dbReference type="Proteomes" id="UP000807769"/>
    </source>
</evidence>
<comment type="caution">
    <text evidence="2">The sequence shown here is derived from an EMBL/GenBank/DDBJ whole genome shotgun (WGS) entry which is preliminary data.</text>
</comment>
<evidence type="ECO:0000256" key="1">
    <source>
        <dbReference type="SAM" id="MobiDB-lite"/>
    </source>
</evidence>
<dbReference type="GeneID" id="64627308"/>
<proteinExistence type="predicted"/>
<gene>
    <name evidence="2" type="ORF">BJ212DRAFT_1302629</name>
</gene>
<feature type="compositionally biased region" description="Polar residues" evidence="1">
    <location>
        <begin position="157"/>
        <end position="168"/>
    </location>
</feature>
<keyword evidence="3" id="KW-1185">Reference proteome</keyword>
<sequence length="205" mass="23501">MSVDPNEYKYIEIHVWKSNINATSSSLILWKDVVQWVWCNYQVQQSQCANNGCSWTGPQHQLSDKHVLSCQYKAIKGFFSINNTQLSSLNTENAALRQKVYTLESVVQTMRRDIQTFKNVLSPWYRLHTQTPQIASPSINAFDQLFLASPSPSPSSRTTINQAQPSSPTDHRELMPHNDINALAPYFPLPHEHTFQESHTYPQSH</sequence>
<dbReference type="Proteomes" id="UP000807769">
    <property type="component" value="Unassembled WGS sequence"/>
</dbReference>
<protein>
    <submittedName>
        <fullName evidence="2">Uncharacterized protein</fullName>
    </submittedName>
</protein>
<reference evidence="2" key="1">
    <citation type="journal article" date="2020" name="New Phytol.">
        <title>Comparative genomics reveals dynamic genome evolution in host specialist ectomycorrhizal fungi.</title>
        <authorList>
            <person name="Lofgren L.A."/>
            <person name="Nguyen N.H."/>
            <person name="Vilgalys R."/>
            <person name="Ruytinx J."/>
            <person name="Liao H.L."/>
            <person name="Branco S."/>
            <person name="Kuo A."/>
            <person name="LaButti K."/>
            <person name="Lipzen A."/>
            <person name="Andreopoulos W."/>
            <person name="Pangilinan J."/>
            <person name="Riley R."/>
            <person name="Hundley H."/>
            <person name="Na H."/>
            <person name="Barry K."/>
            <person name="Grigoriev I.V."/>
            <person name="Stajich J.E."/>
            <person name="Kennedy P.G."/>
        </authorList>
    </citation>
    <scope>NUCLEOTIDE SEQUENCE</scope>
    <source>
        <strain evidence="2">MN1</strain>
    </source>
</reference>
<feature type="region of interest" description="Disordered" evidence="1">
    <location>
        <begin position="150"/>
        <end position="175"/>
    </location>
</feature>
<dbReference type="AlphaFoldDB" id="A0A9P7E2L8"/>
<evidence type="ECO:0000313" key="2">
    <source>
        <dbReference type="EMBL" id="KAG1809416.1"/>
    </source>
</evidence>
<name>A0A9P7E2L8_9AGAM</name>
<dbReference type="OrthoDB" id="1630758at2759"/>